<keyword evidence="2" id="KW-1185">Reference proteome</keyword>
<gene>
    <name evidence="1" type="ORF">Adt_13611</name>
</gene>
<reference evidence="2" key="1">
    <citation type="submission" date="2024-07" db="EMBL/GenBank/DDBJ databases">
        <title>Two chromosome-level genome assemblies of Korean endemic species Abeliophyllum distichum and Forsythia ovata (Oleaceae).</title>
        <authorList>
            <person name="Jang H."/>
        </authorList>
    </citation>
    <scope>NUCLEOTIDE SEQUENCE [LARGE SCALE GENOMIC DNA]</scope>
</reference>
<comment type="caution">
    <text evidence="1">The sequence shown here is derived from an EMBL/GenBank/DDBJ whole genome shotgun (WGS) entry which is preliminary data.</text>
</comment>
<dbReference type="Proteomes" id="UP001604336">
    <property type="component" value="Unassembled WGS sequence"/>
</dbReference>
<evidence type="ECO:0000313" key="2">
    <source>
        <dbReference type="Proteomes" id="UP001604336"/>
    </source>
</evidence>
<proteinExistence type="predicted"/>
<evidence type="ECO:0000313" key="1">
    <source>
        <dbReference type="EMBL" id="KAL2517364.1"/>
    </source>
</evidence>
<evidence type="ECO:0008006" key="3">
    <source>
        <dbReference type="Google" id="ProtNLM"/>
    </source>
</evidence>
<dbReference type="AlphaFoldDB" id="A0ABD1TX98"/>
<sequence>MMLRTNDDRKIIETTIAQSNPIALQQSDHEGQYSIYWGSNWKSDDRPNRSTVSTKTGQKRCTYYRMTDHIVGTCYSIHGFPPRHKFHGKDVKPRNRRFTNTAIAFTLDPKE</sequence>
<name>A0ABD1TX98_9LAMI</name>
<organism evidence="1 2">
    <name type="scientific">Abeliophyllum distichum</name>
    <dbReference type="NCBI Taxonomy" id="126358"/>
    <lineage>
        <taxon>Eukaryota</taxon>
        <taxon>Viridiplantae</taxon>
        <taxon>Streptophyta</taxon>
        <taxon>Embryophyta</taxon>
        <taxon>Tracheophyta</taxon>
        <taxon>Spermatophyta</taxon>
        <taxon>Magnoliopsida</taxon>
        <taxon>eudicotyledons</taxon>
        <taxon>Gunneridae</taxon>
        <taxon>Pentapetalae</taxon>
        <taxon>asterids</taxon>
        <taxon>lamiids</taxon>
        <taxon>Lamiales</taxon>
        <taxon>Oleaceae</taxon>
        <taxon>Forsythieae</taxon>
        <taxon>Abeliophyllum</taxon>
    </lineage>
</organism>
<dbReference type="EMBL" id="JBFOLK010000004">
    <property type="protein sequence ID" value="KAL2517364.1"/>
    <property type="molecule type" value="Genomic_DNA"/>
</dbReference>
<accession>A0ABD1TX98</accession>
<protein>
    <recommendedName>
        <fullName evidence="3">HNH endonuclease</fullName>
    </recommendedName>
</protein>